<evidence type="ECO:0000256" key="1">
    <source>
        <dbReference type="SAM" id="SignalP"/>
    </source>
</evidence>
<dbReference type="EMBL" id="GBBM01007681">
    <property type="protein sequence ID" value="JAC27737.1"/>
    <property type="molecule type" value="mRNA"/>
</dbReference>
<proteinExistence type="evidence at transcript level"/>
<sequence length="118" mass="13022">MLPLQPLFGASISLLNLSFTLLVWVAPLAVQWPPSNEQAGEWHLASGKHDQCHHSFSNCVSHVEATIISSSSLCFTVRQCSSTCPFLVEKKMPSFQKNHAICGVHAVLEDSFPVEMRT</sequence>
<organism evidence="2">
    <name type="scientific">Amblyomma triste</name>
    <name type="common">Neotropical tick</name>
    <dbReference type="NCBI Taxonomy" id="251400"/>
    <lineage>
        <taxon>Eukaryota</taxon>
        <taxon>Metazoa</taxon>
        <taxon>Ecdysozoa</taxon>
        <taxon>Arthropoda</taxon>
        <taxon>Chelicerata</taxon>
        <taxon>Arachnida</taxon>
        <taxon>Acari</taxon>
        <taxon>Parasitiformes</taxon>
        <taxon>Ixodida</taxon>
        <taxon>Ixodoidea</taxon>
        <taxon>Ixodidae</taxon>
        <taxon>Amblyomminae</taxon>
        <taxon>Amblyomma</taxon>
    </lineage>
</organism>
<dbReference type="AlphaFoldDB" id="A0A023G251"/>
<protein>
    <submittedName>
        <fullName evidence="2">Putative secreted protein</fullName>
    </submittedName>
</protein>
<name>A0A023G251_AMBTT</name>
<feature type="signal peptide" evidence="1">
    <location>
        <begin position="1"/>
        <end position="31"/>
    </location>
</feature>
<evidence type="ECO:0000313" key="2">
    <source>
        <dbReference type="EMBL" id="JAC27737.1"/>
    </source>
</evidence>
<reference evidence="2" key="1">
    <citation type="submission" date="2014-03" db="EMBL/GenBank/DDBJ databases">
        <title>The sialotranscriptome of Amblyomma triste, Amblyomma parvum and Amblyomma cajennense ticks, uncovered by 454-based RNA-seq.</title>
        <authorList>
            <person name="Garcia G.R."/>
            <person name="Gardinassi L.G."/>
            <person name="Ribeiro J.M."/>
            <person name="Anatriello E."/>
            <person name="Ferreira B.R."/>
            <person name="Moreira H.N."/>
            <person name="Mafra C."/>
            <person name="Olegario M.M."/>
            <person name="Szabo P.J."/>
            <person name="Miranda-Santos I.K."/>
            <person name="Maruyama S.R."/>
        </authorList>
    </citation>
    <scope>NUCLEOTIDE SEQUENCE</scope>
    <source>
        <strain evidence="2">Mato Grasso do Sul</strain>
        <tissue evidence="2">Salivary glands</tissue>
    </source>
</reference>
<feature type="chain" id="PRO_5001518012" evidence="1">
    <location>
        <begin position="32"/>
        <end position="118"/>
    </location>
</feature>
<accession>A0A023G251</accession>
<keyword evidence="1" id="KW-0732">Signal</keyword>